<feature type="domain" description="Glycosyltransferase subfamily 4-like N-terminal" evidence="2">
    <location>
        <begin position="12"/>
        <end position="159"/>
    </location>
</feature>
<dbReference type="AlphaFoldDB" id="A0A848N5X3"/>
<comment type="caution">
    <text evidence="3">The sequence shown here is derived from an EMBL/GenBank/DDBJ whole genome shotgun (WGS) entry which is preliminary data.</text>
</comment>
<reference evidence="3 4" key="1">
    <citation type="submission" date="2020-04" db="EMBL/GenBank/DDBJ databases">
        <title>Genome analysis and antimicrobial resistance characteristics of Chryseobacterium aquaticum isolated from farmed salmonids.</title>
        <authorList>
            <person name="Saticioglu I.B."/>
            <person name="Duman M."/>
            <person name="Altun S."/>
        </authorList>
    </citation>
    <scope>NUCLEOTIDE SEQUENCE [LARGE SCALE GENOMIC DNA]</scope>
    <source>
        <strain evidence="3 4">C-174</strain>
    </source>
</reference>
<dbReference type="Pfam" id="PF00534">
    <property type="entry name" value="Glycos_transf_1"/>
    <property type="match status" value="1"/>
</dbReference>
<name>A0A848N5X3_9FLAO</name>
<accession>A0A848N5X3</accession>
<dbReference type="InterPro" id="IPR001296">
    <property type="entry name" value="Glyco_trans_1"/>
</dbReference>
<feature type="domain" description="Glycosyl transferase family 1" evidence="1">
    <location>
        <begin position="172"/>
        <end position="321"/>
    </location>
</feature>
<dbReference type="EMBL" id="JABCJF010000010">
    <property type="protein sequence ID" value="NMR35786.1"/>
    <property type="molecule type" value="Genomic_DNA"/>
</dbReference>
<dbReference type="Pfam" id="PF13439">
    <property type="entry name" value="Glyco_transf_4"/>
    <property type="match status" value="1"/>
</dbReference>
<protein>
    <submittedName>
        <fullName evidence="3">Glycosyltransferase family 4 protein</fullName>
    </submittedName>
</protein>
<dbReference type="CDD" id="cd03801">
    <property type="entry name" value="GT4_PimA-like"/>
    <property type="match status" value="1"/>
</dbReference>
<evidence type="ECO:0000259" key="2">
    <source>
        <dbReference type="Pfam" id="PF13439"/>
    </source>
</evidence>
<dbReference type="Proteomes" id="UP000548067">
    <property type="component" value="Unassembled WGS sequence"/>
</dbReference>
<dbReference type="Gene3D" id="3.40.50.2000">
    <property type="entry name" value="Glycogen Phosphorylase B"/>
    <property type="match status" value="2"/>
</dbReference>
<dbReference type="SUPFAM" id="SSF53756">
    <property type="entry name" value="UDP-Glycosyltransferase/glycogen phosphorylase"/>
    <property type="match status" value="1"/>
</dbReference>
<dbReference type="PANTHER" id="PTHR12526:SF630">
    <property type="entry name" value="GLYCOSYLTRANSFERASE"/>
    <property type="match status" value="1"/>
</dbReference>
<dbReference type="PANTHER" id="PTHR12526">
    <property type="entry name" value="GLYCOSYLTRANSFERASE"/>
    <property type="match status" value="1"/>
</dbReference>
<keyword evidence="3" id="KW-0808">Transferase</keyword>
<dbReference type="GO" id="GO:0016757">
    <property type="term" value="F:glycosyltransferase activity"/>
    <property type="evidence" value="ECO:0007669"/>
    <property type="project" value="InterPro"/>
</dbReference>
<evidence type="ECO:0000313" key="3">
    <source>
        <dbReference type="EMBL" id="NMR35786.1"/>
    </source>
</evidence>
<dbReference type="InterPro" id="IPR028098">
    <property type="entry name" value="Glyco_trans_4-like_N"/>
</dbReference>
<gene>
    <name evidence="3" type="ORF">HIO71_16525</name>
</gene>
<evidence type="ECO:0000259" key="1">
    <source>
        <dbReference type="Pfam" id="PF00534"/>
    </source>
</evidence>
<dbReference type="RefSeq" id="WP_169322276.1">
    <property type="nucleotide sequence ID" value="NZ_JABCJF010000010.1"/>
</dbReference>
<organism evidence="3 4">
    <name type="scientific">Chryseobacterium aquaticum</name>
    <dbReference type="NCBI Taxonomy" id="452084"/>
    <lineage>
        <taxon>Bacteria</taxon>
        <taxon>Pseudomonadati</taxon>
        <taxon>Bacteroidota</taxon>
        <taxon>Flavobacteriia</taxon>
        <taxon>Flavobacteriales</taxon>
        <taxon>Weeksellaceae</taxon>
        <taxon>Chryseobacterium group</taxon>
        <taxon>Chryseobacterium</taxon>
    </lineage>
</organism>
<sequence length="359" mass="41860">MKVLLCTGRYYMGGIEKYVRDLAIELSKKKNEVKILVFFYIKSNDIDDFKSHGIEVIELKGNNGRSLIMLYKYFKTLRQFKPDIVHLNILPLLGSIVHMFYRKPIIVYTIHQMDYISAYDLFYRPIIKGVIAVSEKVKSHLQSHNFLNKSLWEVIYNGIQNNNPYKIKDYIKGDSVNLIMVSRLAQDKQPHYAIEILNYLNTNSDISYTLTFVGAPDVDDKQYIEKINKKILEYNLSDKVFFEGWQNEIFKYLINAQGFLMLSQKESFGYNVLEAMSVGLPIFSFDVEGGLSELHENNFTGIMIDDPICLAKEIDNVFKTERWKIYSENAFQSSKKFSISSMTDKTIEFYQEVLKKNNV</sequence>
<evidence type="ECO:0000313" key="4">
    <source>
        <dbReference type="Proteomes" id="UP000548067"/>
    </source>
</evidence>
<proteinExistence type="predicted"/>